<accession>A0A318V655</accession>
<dbReference type="AlphaFoldDB" id="A0A318V655"/>
<keyword evidence="2 5" id="KW-0812">Transmembrane</keyword>
<evidence type="ECO:0000256" key="3">
    <source>
        <dbReference type="ARBA" id="ARBA00022989"/>
    </source>
</evidence>
<evidence type="ECO:0000256" key="5">
    <source>
        <dbReference type="SAM" id="Phobius"/>
    </source>
</evidence>
<reference evidence="7 8" key="1">
    <citation type="submission" date="2018-06" db="EMBL/GenBank/DDBJ databases">
        <title>Genomic Encyclopedia of Type Strains, Phase III (KMG-III): the genomes of soil and plant-associated and newly described type strains.</title>
        <authorList>
            <person name="Whitman W."/>
        </authorList>
    </citation>
    <scope>NUCLEOTIDE SEQUENCE [LARGE SCALE GENOMIC DNA]</scope>
    <source>
        <strain evidence="7 8">CECT 7730</strain>
    </source>
</reference>
<dbReference type="GO" id="GO:0016491">
    <property type="term" value="F:oxidoreductase activity"/>
    <property type="evidence" value="ECO:0007669"/>
    <property type="project" value="InterPro"/>
</dbReference>
<feature type="transmembrane region" description="Helical" evidence="5">
    <location>
        <begin position="137"/>
        <end position="161"/>
    </location>
</feature>
<evidence type="ECO:0000256" key="2">
    <source>
        <dbReference type="ARBA" id="ARBA00022692"/>
    </source>
</evidence>
<dbReference type="InterPro" id="IPR050307">
    <property type="entry name" value="Sterol_Desaturase_Related"/>
</dbReference>
<proteinExistence type="predicted"/>
<comment type="subcellular location">
    <subcellularLocation>
        <location evidence="1">Membrane</location>
    </subcellularLocation>
</comment>
<evidence type="ECO:0000256" key="1">
    <source>
        <dbReference type="ARBA" id="ARBA00004370"/>
    </source>
</evidence>
<dbReference type="GO" id="GO:0016020">
    <property type="term" value="C:membrane"/>
    <property type="evidence" value="ECO:0007669"/>
    <property type="project" value="UniProtKB-SubCell"/>
</dbReference>
<evidence type="ECO:0000259" key="6">
    <source>
        <dbReference type="Pfam" id="PF04116"/>
    </source>
</evidence>
<sequence length="262" mass="30725">MIDFTVRVGVFFLVFSTLVLWQWLSPRAMLLQWRQRWWHNMSLFALGALCVRVIQPLLLSVIAFSSSEFGLFWWLDLPFWAVFLFSILLLDCLIYWQHRLFHRIPLLWRIHRVHHSDPELDVSSAVRFHPVEIVLSLFFKGLAVWLLGVPVAAVLAFDVLLNASAMFNHTNVRLPVIIETWLKKLLVTPDMHRIHHSRVSLEANSNFGFFLSIWDALFRTKRNDALEGDEHLKIGLPDTKTYQPTSLKDVLVMPFTVFKKHR</sequence>
<feature type="domain" description="Fatty acid hydroxylase" evidence="6">
    <location>
        <begin position="84"/>
        <end position="220"/>
    </location>
</feature>
<comment type="caution">
    <text evidence="7">The sequence shown here is derived from an EMBL/GenBank/DDBJ whole genome shotgun (WGS) entry which is preliminary data.</text>
</comment>
<dbReference type="EMBL" id="QKLW01000004">
    <property type="protein sequence ID" value="PYF81685.1"/>
    <property type="molecule type" value="Genomic_DNA"/>
</dbReference>
<dbReference type="Proteomes" id="UP000247551">
    <property type="component" value="Unassembled WGS sequence"/>
</dbReference>
<dbReference type="PANTHER" id="PTHR11863">
    <property type="entry name" value="STEROL DESATURASE"/>
    <property type="match status" value="1"/>
</dbReference>
<feature type="transmembrane region" description="Helical" evidence="5">
    <location>
        <begin position="77"/>
        <end position="96"/>
    </location>
</feature>
<evidence type="ECO:0000313" key="7">
    <source>
        <dbReference type="EMBL" id="PYF81685.1"/>
    </source>
</evidence>
<dbReference type="RefSeq" id="WP_110575396.1">
    <property type="nucleotide sequence ID" value="NZ_QKLW01000004.1"/>
</dbReference>
<dbReference type="GO" id="GO:0008610">
    <property type="term" value="P:lipid biosynthetic process"/>
    <property type="evidence" value="ECO:0007669"/>
    <property type="project" value="InterPro"/>
</dbReference>
<feature type="transmembrane region" description="Helical" evidence="5">
    <location>
        <begin position="44"/>
        <end position="65"/>
    </location>
</feature>
<feature type="transmembrane region" description="Helical" evidence="5">
    <location>
        <begin position="6"/>
        <end position="24"/>
    </location>
</feature>
<keyword evidence="4 5" id="KW-0472">Membrane</keyword>
<dbReference type="Pfam" id="PF04116">
    <property type="entry name" value="FA_hydroxylase"/>
    <property type="match status" value="1"/>
</dbReference>
<evidence type="ECO:0000313" key="8">
    <source>
        <dbReference type="Proteomes" id="UP000247551"/>
    </source>
</evidence>
<keyword evidence="8" id="KW-1185">Reference proteome</keyword>
<protein>
    <submittedName>
        <fullName evidence="7">Sterol desaturase/sphingolipid hydroxylase (Fatty acid hydroxylase superfamily)</fullName>
    </submittedName>
</protein>
<gene>
    <name evidence="7" type="ORF">DFP75_104145</name>
</gene>
<dbReference type="GO" id="GO:0005506">
    <property type="term" value="F:iron ion binding"/>
    <property type="evidence" value="ECO:0007669"/>
    <property type="project" value="InterPro"/>
</dbReference>
<name>A0A318V655_9GAMM</name>
<dbReference type="InterPro" id="IPR006694">
    <property type="entry name" value="Fatty_acid_hydroxylase"/>
</dbReference>
<keyword evidence="3 5" id="KW-1133">Transmembrane helix</keyword>
<evidence type="ECO:0000256" key="4">
    <source>
        <dbReference type="ARBA" id="ARBA00023136"/>
    </source>
</evidence>
<organism evidence="7 8">
    <name type="scientific">Marinomonas alcarazii</name>
    <dbReference type="NCBI Taxonomy" id="491949"/>
    <lineage>
        <taxon>Bacteria</taxon>
        <taxon>Pseudomonadati</taxon>
        <taxon>Pseudomonadota</taxon>
        <taxon>Gammaproteobacteria</taxon>
        <taxon>Oceanospirillales</taxon>
        <taxon>Oceanospirillaceae</taxon>
        <taxon>Marinomonas</taxon>
    </lineage>
</organism>